<organism evidence="1 3">
    <name type="scientific">Chitinophaga sancti</name>
    <dbReference type="NCBI Taxonomy" id="1004"/>
    <lineage>
        <taxon>Bacteria</taxon>
        <taxon>Pseudomonadati</taxon>
        <taxon>Bacteroidota</taxon>
        <taxon>Chitinophagia</taxon>
        <taxon>Chitinophagales</taxon>
        <taxon>Chitinophagaceae</taxon>
        <taxon>Chitinophaga</taxon>
    </lineage>
</organism>
<name>A0A1K1SD16_9BACT</name>
<evidence type="ECO:0000313" key="3">
    <source>
        <dbReference type="Proteomes" id="UP000183788"/>
    </source>
</evidence>
<dbReference type="OrthoDB" id="663319at2"/>
<dbReference type="EMBL" id="FPIZ01000021">
    <property type="protein sequence ID" value="SFW82283.1"/>
    <property type="molecule type" value="Genomic_DNA"/>
</dbReference>
<protein>
    <submittedName>
        <fullName evidence="1">Uncharacterized protein</fullName>
    </submittedName>
</protein>
<dbReference type="RefSeq" id="WP_072364215.1">
    <property type="nucleotide sequence ID" value="NZ_CP139972.1"/>
</dbReference>
<dbReference type="EMBL" id="CP140154">
    <property type="protein sequence ID" value="WQG87958.1"/>
    <property type="molecule type" value="Genomic_DNA"/>
</dbReference>
<dbReference type="STRING" id="1004.SAMN05661012_05193"/>
<gene>
    <name evidence="1" type="ORF">SAMN05661012_05193</name>
    <name evidence="2" type="ORF">SR876_23815</name>
</gene>
<accession>A0A1K1SD16</accession>
<sequence>MKKIPKYIESAVWNKEEISDPYQVIAESFSSGSLVYYRKNIKKIIHFSFSEYSWKENPADIFYRFGLIEKIINAAYLINKEQKKNPLDIRPSDVFNPNLYSSRWGVNSDWENFPRALSMKEFMNPYLVLRRFFEYRKLSEWKDLLRSFSESIFDTQNIEYESVNSYDCLTIYFHLVKLLEAVHLIDVREITHIEGRIKNKFSKSVI</sequence>
<proteinExistence type="predicted"/>
<reference evidence="2 4" key="2">
    <citation type="submission" date="2023-11" db="EMBL/GenBank/DDBJ databases">
        <title>MicrobeMod: A computational toolkit for identifying prokaryotic methylation and restriction-modification with nanopore sequencing.</title>
        <authorList>
            <person name="Crits-Christoph A."/>
            <person name="Kang S.C."/>
            <person name="Lee H."/>
            <person name="Ostrov N."/>
        </authorList>
    </citation>
    <scope>NUCLEOTIDE SEQUENCE [LARGE SCALE GENOMIC DNA]</scope>
    <source>
        <strain evidence="2 4">ATCC 23090</strain>
    </source>
</reference>
<evidence type="ECO:0000313" key="1">
    <source>
        <dbReference type="EMBL" id="SFW82283.1"/>
    </source>
</evidence>
<dbReference type="Proteomes" id="UP001326715">
    <property type="component" value="Chromosome"/>
</dbReference>
<dbReference type="Proteomes" id="UP000183788">
    <property type="component" value="Unassembled WGS sequence"/>
</dbReference>
<evidence type="ECO:0000313" key="4">
    <source>
        <dbReference type="Proteomes" id="UP001326715"/>
    </source>
</evidence>
<dbReference type="AlphaFoldDB" id="A0A1K1SD16"/>
<keyword evidence="4" id="KW-1185">Reference proteome</keyword>
<evidence type="ECO:0000313" key="2">
    <source>
        <dbReference type="EMBL" id="WQG87958.1"/>
    </source>
</evidence>
<reference evidence="1 3" key="1">
    <citation type="submission" date="2016-11" db="EMBL/GenBank/DDBJ databases">
        <authorList>
            <person name="Jaros S."/>
            <person name="Januszkiewicz K."/>
            <person name="Wedrychowicz H."/>
        </authorList>
    </citation>
    <scope>NUCLEOTIDE SEQUENCE [LARGE SCALE GENOMIC DNA]</scope>
    <source>
        <strain evidence="1 3">DSM 784</strain>
    </source>
</reference>